<dbReference type="Proteomes" id="UP000050791">
    <property type="component" value="Unassembled WGS sequence"/>
</dbReference>
<reference evidence="2" key="1">
    <citation type="submission" date="2023-11" db="UniProtKB">
        <authorList>
            <consortium name="WormBaseParasite"/>
        </authorList>
    </citation>
    <scope>IDENTIFICATION</scope>
</reference>
<evidence type="ECO:0000313" key="1">
    <source>
        <dbReference type="Proteomes" id="UP000050791"/>
    </source>
</evidence>
<organism evidence="1 2">
    <name type="scientific">Schistosoma mattheei</name>
    <dbReference type="NCBI Taxonomy" id="31246"/>
    <lineage>
        <taxon>Eukaryota</taxon>
        <taxon>Metazoa</taxon>
        <taxon>Spiralia</taxon>
        <taxon>Lophotrochozoa</taxon>
        <taxon>Platyhelminthes</taxon>
        <taxon>Trematoda</taxon>
        <taxon>Digenea</taxon>
        <taxon>Strigeidida</taxon>
        <taxon>Schistosomatoidea</taxon>
        <taxon>Schistosomatidae</taxon>
        <taxon>Schistosoma</taxon>
    </lineage>
</organism>
<dbReference type="WBParaSite" id="SMTH1_53140.1">
    <property type="protein sequence ID" value="SMTH1_53140.1"/>
    <property type="gene ID" value="SMTH1_53140"/>
</dbReference>
<proteinExistence type="predicted"/>
<sequence length="190" mass="21911">MSESMNVLIFCDHRDSFSVELDYLRKRFADDCGSTKIIALCDYFSDHLISEYELLSDIFIAFMDLISVHNIIVFFVSECASESYKCSPNKPPELDSFIMKSLFESDIPQKGHCITESSFNCYTLMELLPFFAYERVLGTSKFKKMLYFFKKPSVNFKAQRKPWTSVRVCFAGAYQKVGGCLRSVLFVSIE</sequence>
<dbReference type="AlphaFoldDB" id="A0AA85BGS3"/>
<protein>
    <submittedName>
        <fullName evidence="2">Uncharacterized protein</fullName>
    </submittedName>
</protein>
<evidence type="ECO:0000313" key="2">
    <source>
        <dbReference type="WBParaSite" id="SMTH1_53140.1"/>
    </source>
</evidence>
<name>A0AA85BGS3_9TREM</name>
<accession>A0AA85BGS3</accession>